<keyword evidence="2" id="KW-0507">mRNA processing</keyword>
<sequence>MCRWCRETKAYVLMLAQNSYDSTLNNELLSLLRKNGDFDELAEAREKIAAQHPLLSTNWIEWIQDERSFGAGQDRIEELFDKAVFDCNSLDVWMELVQWACGVNPKFARQKFEDALSAVGLRVDVGAMIWQSYLCFEEAMLAG</sequence>
<evidence type="ECO:0000256" key="4">
    <source>
        <dbReference type="ARBA" id="ARBA00023187"/>
    </source>
</evidence>
<evidence type="ECO:0008006" key="8">
    <source>
        <dbReference type="Google" id="ProtNLM"/>
    </source>
</evidence>
<dbReference type="Pfam" id="PF23240">
    <property type="entry name" value="HAT_PRP39_N"/>
    <property type="match status" value="1"/>
</dbReference>
<evidence type="ECO:0000313" key="7">
    <source>
        <dbReference type="Proteomes" id="UP000230423"/>
    </source>
</evidence>
<evidence type="ECO:0000256" key="3">
    <source>
        <dbReference type="ARBA" id="ARBA00022737"/>
    </source>
</evidence>
<accession>A0A2G9T9A4</accession>
<dbReference type="PANTHER" id="PTHR17204">
    <property type="entry name" value="PRE-MRNA PROCESSING PROTEIN PRP39-RELATED"/>
    <property type="match status" value="1"/>
</dbReference>
<name>A0A2G9T9A4_TELCI</name>
<dbReference type="Proteomes" id="UP000230423">
    <property type="component" value="Unassembled WGS sequence"/>
</dbReference>
<organism evidence="6 7">
    <name type="scientific">Teladorsagia circumcincta</name>
    <name type="common">Brown stomach worm</name>
    <name type="synonym">Ostertagia circumcincta</name>
    <dbReference type="NCBI Taxonomy" id="45464"/>
    <lineage>
        <taxon>Eukaryota</taxon>
        <taxon>Metazoa</taxon>
        <taxon>Ecdysozoa</taxon>
        <taxon>Nematoda</taxon>
        <taxon>Chromadorea</taxon>
        <taxon>Rhabditida</taxon>
        <taxon>Rhabditina</taxon>
        <taxon>Rhabditomorpha</taxon>
        <taxon>Strongyloidea</taxon>
        <taxon>Trichostrongylidae</taxon>
        <taxon>Teladorsagia</taxon>
    </lineage>
</organism>
<keyword evidence="3" id="KW-0677">Repeat</keyword>
<dbReference type="GO" id="GO:0005634">
    <property type="term" value="C:nucleus"/>
    <property type="evidence" value="ECO:0007669"/>
    <property type="project" value="UniProtKB-SubCell"/>
</dbReference>
<evidence type="ECO:0000256" key="1">
    <source>
        <dbReference type="ARBA" id="ARBA00004123"/>
    </source>
</evidence>
<evidence type="ECO:0000256" key="2">
    <source>
        <dbReference type="ARBA" id="ARBA00022664"/>
    </source>
</evidence>
<dbReference type="GO" id="GO:0006397">
    <property type="term" value="P:mRNA processing"/>
    <property type="evidence" value="ECO:0007669"/>
    <property type="project" value="UniProtKB-KW"/>
</dbReference>
<proteinExistence type="predicted"/>
<keyword evidence="7" id="KW-1185">Reference proteome</keyword>
<dbReference type="InterPro" id="IPR011990">
    <property type="entry name" value="TPR-like_helical_dom_sf"/>
</dbReference>
<dbReference type="PANTHER" id="PTHR17204:SF25">
    <property type="entry name" value="RRM DOMAIN-CONTAINING PROTEIN"/>
    <property type="match status" value="1"/>
</dbReference>
<dbReference type="OrthoDB" id="6921389at2759"/>
<protein>
    <recommendedName>
        <fullName evidence="8">Squamous cell carcinoma antigen recognized by T-cells 3</fullName>
    </recommendedName>
</protein>
<feature type="non-terminal residue" evidence="6">
    <location>
        <position position="143"/>
    </location>
</feature>
<reference evidence="6 7" key="1">
    <citation type="submission" date="2015-09" db="EMBL/GenBank/DDBJ databases">
        <title>Draft genome of the parasitic nematode Teladorsagia circumcincta isolate WARC Sus (inbred).</title>
        <authorList>
            <person name="Mitreva M."/>
        </authorList>
    </citation>
    <scope>NUCLEOTIDE SEQUENCE [LARGE SCALE GENOMIC DNA]</scope>
    <source>
        <strain evidence="6 7">S</strain>
    </source>
</reference>
<dbReference type="GO" id="GO:0008380">
    <property type="term" value="P:RNA splicing"/>
    <property type="evidence" value="ECO:0007669"/>
    <property type="project" value="UniProtKB-KW"/>
</dbReference>
<evidence type="ECO:0000313" key="6">
    <source>
        <dbReference type="EMBL" id="PIO54495.1"/>
    </source>
</evidence>
<dbReference type="AlphaFoldDB" id="A0A2G9T9A4"/>
<keyword evidence="5" id="KW-0539">Nucleus</keyword>
<dbReference type="EMBL" id="KZ396027">
    <property type="protein sequence ID" value="PIO54495.1"/>
    <property type="molecule type" value="Genomic_DNA"/>
</dbReference>
<gene>
    <name evidence="6" type="ORF">TELCIR_24141</name>
</gene>
<keyword evidence="4" id="KW-0508">mRNA splicing</keyword>
<dbReference type="Gene3D" id="1.25.40.10">
    <property type="entry name" value="Tetratricopeptide repeat domain"/>
    <property type="match status" value="1"/>
</dbReference>
<dbReference type="SUPFAM" id="SSF48452">
    <property type="entry name" value="TPR-like"/>
    <property type="match status" value="1"/>
</dbReference>
<comment type="subcellular location">
    <subcellularLocation>
        <location evidence="1">Nucleus</location>
    </subcellularLocation>
</comment>
<evidence type="ECO:0000256" key="5">
    <source>
        <dbReference type="ARBA" id="ARBA00023242"/>
    </source>
</evidence>